<reference evidence="6 7" key="1">
    <citation type="submission" date="2021-06" db="EMBL/GenBank/DDBJ databases">
        <authorList>
            <person name="Criscuolo A."/>
        </authorList>
    </citation>
    <scope>NUCLEOTIDE SEQUENCE [LARGE SCALE GENOMIC DNA]</scope>
    <source>
        <strain evidence="7">CIP 111802</strain>
    </source>
</reference>
<organism evidence="6 7">
    <name type="scientific">Paenibacillus allorhizosphaerae</name>
    <dbReference type="NCBI Taxonomy" id="2849866"/>
    <lineage>
        <taxon>Bacteria</taxon>
        <taxon>Bacillati</taxon>
        <taxon>Bacillota</taxon>
        <taxon>Bacilli</taxon>
        <taxon>Bacillales</taxon>
        <taxon>Paenibacillaceae</taxon>
        <taxon>Paenibacillus</taxon>
    </lineage>
</organism>
<evidence type="ECO:0000256" key="2">
    <source>
        <dbReference type="ARBA" id="ARBA00022801"/>
    </source>
</evidence>
<gene>
    <name evidence="6" type="ORF">PAECIP111802_07118</name>
</gene>
<proteinExistence type="predicted"/>
<evidence type="ECO:0000256" key="1">
    <source>
        <dbReference type="ARBA" id="ARBA00022729"/>
    </source>
</evidence>
<name>A0ABM8VUE0_9BACL</name>
<keyword evidence="3" id="KW-0326">Glycosidase</keyword>
<keyword evidence="2" id="KW-0378">Hydrolase</keyword>
<dbReference type="RefSeq" id="WP_218103236.1">
    <property type="nucleotide sequence ID" value="NZ_CAJVCE010000046.1"/>
</dbReference>
<keyword evidence="1 4" id="KW-0732">Signal</keyword>
<protein>
    <recommendedName>
        <fullName evidence="5">CBM6 domain-containing protein</fullName>
    </recommendedName>
</protein>
<feature type="chain" id="PRO_5045664868" description="CBM6 domain-containing protein" evidence="4">
    <location>
        <begin position="33"/>
        <end position="717"/>
    </location>
</feature>
<sequence>MVSKPVRKSALFVLSVVLILLGLATSEQTSYAASAGTFYNPIVSSGADPWMIQYNGVYYLTRTTGNNVTIWKSDSISGVESGPKVTVWSNANTAFKDIWAPELHYYDGYWYIYFSADENGVGATHRMYVLKSATSDPFSKYTFIGQLTDPSDLWAIDGTVLTYNDRLYFIWSGWNSETDKVQRLFIAPMDSPTHISGNRVLISSPTYSWETSAKAINEGPEVLQHGGKTFIVYSANSSASNAYCLGMLTLEGADPLDPAAWVKTETPVFKSAGIVYGPGHNSFTQSVDGTEDWIIYHAAKFNGAGWTRNVRAQKFSWNADGTPNFGTPVSTDLPMALPSGETLQRTTYEAEQAATTNTLVVNEANASGGKVVGHIDYADSSVQFNVQVPVSGNYTMYVRYDNGTAGDSTHNVSVNNGTAKTITYPKTGGWVYQSIATLSVALKAGSNTIQFTKGTGFAELDCIQIPVITPITSAALSPEAPNGQQGWYTTPVTLCLSATDQLTSVANTVYSLDGGNTWQTYTAPIRFDQDGTYAVAYRSADIAGQEEMVKTVSFKLDVTAPAIDIAMPEDGRSYEDCVELTPSMTTTDTASGVDPIKTTVTLDTYAYKLGTTVPLYTLSLGQHTLTVSSADRVGNTGSKTVVFQTVATVDSLKALVARFAKSKAIDNDGIANSLQAKLNNDSLQSFVNEVQAQDGKHISHEAANVLLRDASSLLLQH</sequence>
<evidence type="ECO:0000256" key="4">
    <source>
        <dbReference type="SAM" id="SignalP"/>
    </source>
</evidence>
<dbReference type="CDD" id="cd04081">
    <property type="entry name" value="CBM35_galactosidase-like"/>
    <property type="match status" value="1"/>
</dbReference>
<evidence type="ECO:0000256" key="3">
    <source>
        <dbReference type="ARBA" id="ARBA00023295"/>
    </source>
</evidence>
<dbReference type="EMBL" id="CAJVCE010000046">
    <property type="protein sequence ID" value="CAG7658666.1"/>
    <property type="molecule type" value="Genomic_DNA"/>
</dbReference>
<dbReference type="PROSITE" id="PS51175">
    <property type="entry name" value="CBM6"/>
    <property type="match status" value="1"/>
</dbReference>
<comment type="caution">
    <text evidence="6">The sequence shown here is derived from an EMBL/GenBank/DDBJ whole genome shotgun (WGS) entry which is preliminary data.</text>
</comment>
<dbReference type="PANTHER" id="PTHR43817:SF1">
    <property type="entry name" value="HYDROLASE, FAMILY 43, PUTATIVE (AFU_ORTHOLOGUE AFUA_3G01660)-RELATED"/>
    <property type="match status" value="1"/>
</dbReference>
<accession>A0ABM8VUE0</accession>
<dbReference type="Proteomes" id="UP000730618">
    <property type="component" value="Unassembled WGS sequence"/>
</dbReference>
<feature type="domain" description="CBM6" evidence="5">
    <location>
        <begin position="346"/>
        <end position="466"/>
    </location>
</feature>
<evidence type="ECO:0000313" key="7">
    <source>
        <dbReference type="Proteomes" id="UP000730618"/>
    </source>
</evidence>
<dbReference type="NCBIfam" id="NF047446">
    <property type="entry name" value="barrel_OmpL47"/>
    <property type="match status" value="1"/>
</dbReference>
<evidence type="ECO:0000313" key="6">
    <source>
        <dbReference type="EMBL" id="CAG7658666.1"/>
    </source>
</evidence>
<evidence type="ECO:0000259" key="5">
    <source>
        <dbReference type="PROSITE" id="PS51175"/>
    </source>
</evidence>
<dbReference type="Pfam" id="PF16990">
    <property type="entry name" value="CBM_35"/>
    <property type="match status" value="1"/>
</dbReference>
<dbReference type="InterPro" id="IPR058094">
    <property type="entry name" value="Ig-like_OmpL47-like"/>
</dbReference>
<keyword evidence="7" id="KW-1185">Reference proteome</keyword>
<dbReference type="InterPro" id="IPR006710">
    <property type="entry name" value="Glyco_hydro_43"/>
</dbReference>
<dbReference type="CDD" id="cd18820">
    <property type="entry name" value="GH43_LbAraf43-like"/>
    <property type="match status" value="1"/>
</dbReference>
<dbReference type="PANTHER" id="PTHR43817">
    <property type="entry name" value="GLYCOSYL HYDROLASE"/>
    <property type="match status" value="1"/>
</dbReference>
<dbReference type="InterPro" id="IPR005084">
    <property type="entry name" value="CBM6"/>
</dbReference>
<dbReference type="Pfam" id="PF04616">
    <property type="entry name" value="Glyco_hydro_43"/>
    <property type="match status" value="1"/>
</dbReference>
<feature type="signal peptide" evidence="4">
    <location>
        <begin position="1"/>
        <end position="32"/>
    </location>
</feature>